<dbReference type="EMBL" id="JANQDX010000010">
    <property type="protein sequence ID" value="KAL0917958.1"/>
    <property type="molecule type" value="Genomic_DNA"/>
</dbReference>
<gene>
    <name evidence="2" type="ORF">M5K25_013069</name>
</gene>
<sequence>MTQFGGFTGFGRRSARKGESYLHSERAPVLTSDQNVVTSDPTGKGNVVEERSRTTTKEPKKPLVQSYTSCEARKFRQTATTKKRR</sequence>
<protein>
    <submittedName>
        <fullName evidence="2">Uncharacterized protein</fullName>
    </submittedName>
</protein>
<dbReference type="Proteomes" id="UP001552299">
    <property type="component" value="Unassembled WGS sequence"/>
</dbReference>
<keyword evidence="3" id="KW-1185">Reference proteome</keyword>
<evidence type="ECO:0000256" key="1">
    <source>
        <dbReference type="SAM" id="MobiDB-lite"/>
    </source>
</evidence>
<proteinExistence type="predicted"/>
<name>A0ABD0UZ09_DENTH</name>
<evidence type="ECO:0000313" key="2">
    <source>
        <dbReference type="EMBL" id="KAL0917958.1"/>
    </source>
</evidence>
<comment type="caution">
    <text evidence="2">The sequence shown here is derived from an EMBL/GenBank/DDBJ whole genome shotgun (WGS) entry which is preliminary data.</text>
</comment>
<evidence type="ECO:0000313" key="3">
    <source>
        <dbReference type="Proteomes" id="UP001552299"/>
    </source>
</evidence>
<dbReference type="AlphaFoldDB" id="A0ABD0UZ09"/>
<feature type="compositionally biased region" description="Polar residues" evidence="1">
    <location>
        <begin position="31"/>
        <end position="41"/>
    </location>
</feature>
<organism evidence="2 3">
    <name type="scientific">Dendrobium thyrsiflorum</name>
    <name type="common">Pinecone-like raceme dendrobium</name>
    <name type="synonym">Orchid</name>
    <dbReference type="NCBI Taxonomy" id="117978"/>
    <lineage>
        <taxon>Eukaryota</taxon>
        <taxon>Viridiplantae</taxon>
        <taxon>Streptophyta</taxon>
        <taxon>Embryophyta</taxon>
        <taxon>Tracheophyta</taxon>
        <taxon>Spermatophyta</taxon>
        <taxon>Magnoliopsida</taxon>
        <taxon>Liliopsida</taxon>
        <taxon>Asparagales</taxon>
        <taxon>Orchidaceae</taxon>
        <taxon>Epidendroideae</taxon>
        <taxon>Malaxideae</taxon>
        <taxon>Dendrobiinae</taxon>
        <taxon>Dendrobium</taxon>
    </lineage>
</organism>
<accession>A0ABD0UZ09</accession>
<feature type="compositionally biased region" description="Basic and acidic residues" evidence="1">
    <location>
        <begin position="47"/>
        <end position="61"/>
    </location>
</feature>
<feature type="compositionally biased region" description="Basic and acidic residues" evidence="1">
    <location>
        <begin position="16"/>
        <end position="26"/>
    </location>
</feature>
<feature type="region of interest" description="Disordered" evidence="1">
    <location>
        <begin position="1"/>
        <end position="85"/>
    </location>
</feature>
<reference evidence="2 3" key="1">
    <citation type="journal article" date="2024" name="Plant Biotechnol. J.">
        <title>Dendrobium thyrsiflorum genome and its molecular insights into genes involved in important horticultural traits.</title>
        <authorList>
            <person name="Chen B."/>
            <person name="Wang J.Y."/>
            <person name="Zheng P.J."/>
            <person name="Li K.L."/>
            <person name="Liang Y.M."/>
            <person name="Chen X.F."/>
            <person name="Zhang C."/>
            <person name="Zhao X."/>
            <person name="He X."/>
            <person name="Zhang G.Q."/>
            <person name="Liu Z.J."/>
            <person name="Xu Q."/>
        </authorList>
    </citation>
    <scope>NUCLEOTIDE SEQUENCE [LARGE SCALE GENOMIC DNA]</scope>
    <source>
        <strain evidence="2">GZMU011</strain>
    </source>
</reference>